<name>A0A1M4EJP3_9ACTN</name>
<proteinExistence type="predicted"/>
<organism evidence="1">
    <name type="scientific">Nonomuraea gerenzanensis</name>
    <dbReference type="NCBI Taxonomy" id="93944"/>
    <lineage>
        <taxon>Bacteria</taxon>
        <taxon>Bacillati</taxon>
        <taxon>Actinomycetota</taxon>
        <taxon>Actinomycetes</taxon>
        <taxon>Streptosporangiales</taxon>
        <taxon>Streptosporangiaceae</taxon>
        <taxon>Nonomuraea</taxon>
    </lineage>
</organism>
<dbReference type="EMBL" id="LT559118">
    <property type="protein sequence ID" value="SBO99101.1"/>
    <property type="molecule type" value="Genomic_DNA"/>
</dbReference>
<sequence>MLLGETDPHEPTLELSSVNGHRKWLAIGGHAPLRSCTSVRWSIRVPVRARQGGGFMPGTAPCAPRRVLGGSCP</sequence>
<gene>
    <name evidence="1" type="ORF">BN4615_P8617</name>
</gene>
<accession>A0A1M4EJP3</accession>
<evidence type="ECO:0000313" key="1">
    <source>
        <dbReference type="EMBL" id="SBO99101.1"/>
    </source>
</evidence>
<dbReference type="AlphaFoldDB" id="A0A1M4EJP3"/>
<protein>
    <submittedName>
        <fullName evidence="1">Uncharacterized protein</fullName>
    </submittedName>
</protein>
<reference evidence="1" key="1">
    <citation type="submission" date="2016-04" db="EMBL/GenBank/DDBJ databases">
        <authorList>
            <person name="Evans L.H."/>
            <person name="Alamgir A."/>
            <person name="Owens N."/>
            <person name="Weber N.D."/>
            <person name="Virtaneva K."/>
            <person name="Barbian K."/>
            <person name="Babar A."/>
            <person name="Rosenke K."/>
        </authorList>
    </citation>
    <scope>NUCLEOTIDE SEQUENCE</scope>
    <source>
        <strain evidence="1">Nono1</strain>
    </source>
</reference>